<dbReference type="EC" id="2.1.1.77" evidence="3"/>
<evidence type="ECO:0000313" key="13">
    <source>
        <dbReference type="Proteomes" id="UP000614996"/>
    </source>
</evidence>
<evidence type="ECO:0000256" key="7">
    <source>
        <dbReference type="ARBA" id="ARBA00022679"/>
    </source>
</evidence>
<evidence type="ECO:0000256" key="9">
    <source>
        <dbReference type="ARBA" id="ARBA00030757"/>
    </source>
</evidence>
<dbReference type="AlphaFoldDB" id="A0A8J4AK50"/>
<gene>
    <name evidence="12" type="primary">pcm_2</name>
    <name evidence="12" type="ORF">NUM_72940</name>
</gene>
<dbReference type="PANTHER" id="PTHR11579:SF0">
    <property type="entry name" value="PROTEIN-L-ISOASPARTATE(D-ASPARTATE) O-METHYLTRANSFERASE"/>
    <property type="match status" value="1"/>
</dbReference>
<dbReference type="GO" id="GO:0004719">
    <property type="term" value="F:protein-L-isoaspartate (D-aspartate) O-methyltransferase activity"/>
    <property type="evidence" value="ECO:0007669"/>
    <property type="project" value="UniProtKB-EC"/>
</dbReference>
<proteinExistence type="inferred from homology"/>
<dbReference type="GO" id="GO:0005737">
    <property type="term" value="C:cytoplasm"/>
    <property type="evidence" value="ECO:0007669"/>
    <property type="project" value="UniProtKB-SubCell"/>
</dbReference>
<evidence type="ECO:0000256" key="6">
    <source>
        <dbReference type="ARBA" id="ARBA00022603"/>
    </source>
</evidence>
<keyword evidence="7" id="KW-0808">Transferase</keyword>
<comment type="similarity">
    <text evidence="2">Belongs to the methyltransferase superfamily. L-isoaspartyl/D-aspartyl protein methyltransferase family.</text>
</comment>
<dbReference type="EMBL" id="BOPO01000151">
    <property type="protein sequence ID" value="GIL32040.1"/>
    <property type="molecule type" value="Genomic_DNA"/>
</dbReference>
<dbReference type="SUPFAM" id="SSF53335">
    <property type="entry name" value="S-adenosyl-L-methionine-dependent methyltransferases"/>
    <property type="match status" value="1"/>
</dbReference>
<evidence type="ECO:0000256" key="11">
    <source>
        <dbReference type="ARBA" id="ARBA00031350"/>
    </source>
</evidence>
<name>A0A8J4AK50_9ACTN</name>
<evidence type="ECO:0000256" key="3">
    <source>
        <dbReference type="ARBA" id="ARBA00011890"/>
    </source>
</evidence>
<reference evidence="13" key="1">
    <citation type="journal article" date="2021" name="Int. J. Syst. Evol. Microbiol.">
        <title>Actinocatenispora comari sp. nov., an endophytic actinomycete isolated from aerial parts of Comarum salesowianum.</title>
        <authorList>
            <person name="Oyunbileg N."/>
            <person name="Iizaka Y."/>
            <person name="Hamada M."/>
            <person name="Davaapurev B.O."/>
            <person name="Fukumoto A."/>
            <person name="Tsetseg B."/>
            <person name="Kato F."/>
            <person name="Tamura T."/>
            <person name="Batkhuu J."/>
            <person name="Anzai Y."/>
        </authorList>
    </citation>
    <scope>NUCLEOTIDE SEQUENCE [LARGE SCALE GENOMIC DNA]</scope>
    <source>
        <strain evidence="13">NUM-2625</strain>
    </source>
</reference>
<keyword evidence="8" id="KW-0949">S-adenosyl-L-methionine</keyword>
<dbReference type="InterPro" id="IPR000682">
    <property type="entry name" value="PCMT"/>
</dbReference>
<evidence type="ECO:0000313" key="12">
    <source>
        <dbReference type="EMBL" id="GIL32040.1"/>
    </source>
</evidence>
<evidence type="ECO:0000256" key="5">
    <source>
        <dbReference type="ARBA" id="ARBA00022490"/>
    </source>
</evidence>
<protein>
    <recommendedName>
        <fullName evidence="4">Protein-L-isoaspartate O-methyltransferase</fullName>
        <ecNumber evidence="3">2.1.1.77</ecNumber>
    </recommendedName>
    <alternativeName>
        <fullName evidence="11">L-isoaspartyl protein carboxyl methyltransferase</fullName>
    </alternativeName>
    <alternativeName>
        <fullName evidence="9">Protein L-isoaspartyl methyltransferase</fullName>
    </alternativeName>
    <alternativeName>
        <fullName evidence="10">Protein-beta-aspartate methyltransferase</fullName>
    </alternativeName>
</protein>
<comment type="caution">
    <text evidence="12">The sequence shown here is derived from an EMBL/GenBank/DDBJ whole genome shotgun (WGS) entry which is preliminary data.</text>
</comment>
<comment type="subcellular location">
    <subcellularLocation>
        <location evidence="1">Cytoplasm</location>
    </subcellularLocation>
</comment>
<keyword evidence="13" id="KW-1185">Reference proteome</keyword>
<evidence type="ECO:0000256" key="4">
    <source>
        <dbReference type="ARBA" id="ARBA00013346"/>
    </source>
</evidence>
<sequence>MAEWQHLVDHLADELVQRGQLTDPLWQNVFRQTPRHLFLPDRDLADAYANDAVVTQQRPAPVAGGEPMLLPTSSASAPSAVAVMLDRLEVQDGDRVLEIGTGTGYNTALLCGRLGDDHVVSIDLDPDLVDTARTRLAELGFGPRLVARDGTDGVPDGAPYDRILATCAVTQVPPAWIRQLAPNGRLVAPLHGAADAALMVFDKTADDEVTGRFDPELTSFMPLRPQLGNPLVDGGTIGWAVPLMAADGTTTLDPVVMVDPDPDLALFVHLHIPSLAVFTTDVSDGPRTISVGDSTAVAEVNVDPTSPGVWTVHQRGPRRLWDTVEHAVWLWGHLGKPRRDRYGISALDRTDRQYIWLDDPYGPYSWPLPL</sequence>
<dbReference type="Proteomes" id="UP000614996">
    <property type="component" value="Unassembled WGS sequence"/>
</dbReference>
<dbReference type="GO" id="GO:0032259">
    <property type="term" value="P:methylation"/>
    <property type="evidence" value="ECO:0007669"/>
    <property type="project" value="UniProtKB-KW"/>
</dbReference>
<evidence type="ECO:0000256" key="8">
    <source>
        <dbReference type="ARBA" id="ARBA00022691"/>
    </source>
</evidence>
<dbReference type="PANTHER" id="PTHR11579">
    <property type="entry name" value="PROTEIN-L-ISOASPARTATE O-METHYLTRANSFERASE"/>
    <property type="match status" value="1"/>
</dbReference>
<evidence type="ECO:0000256" key="2">
    <source>
        <dbReference type="ARBA" id="ARBA00005369"/>
    </source>
</evidence>
<dbReference type="InterPro" id="IPR029063">
    <property type="entry name" value="SAM-dependent_MTases_sf"/>
</dbReference>
<accession>A0A8J4AK50</accession>
<dbReference type="Pfam" id="PF01135">
    <property type="entry name" value="PCMT"/>
    <property type="match status" value="1"/>
</dbReference>
<evidence type="ECO:0000256" key="10">
    <source>
        <dbReference type="ARBA" id="ARBA00031323"/>
    </source>
</evidence>
<dbReference type="Gene3D" id="3.40.50.150">
    <property type="entry name" value="Vaccinia Virus protein VP39"/>
    <property type="match status" value="1"/>
</dbReference>
<keyword evidence="6" id="KW-0489">Methyltransferase</keyword>
<evidence type="ECO:0000256" key="1">
    <source>
        <dbReference type="ARBA" id="ARBA00004496"/>
    </source>
</evidence>
<organism evidence="12 13">
    <name type="scientific">Actinocatenispora comari</name>
    <dbReference type="NCBI Taxonomy" id="2807577"/>
    <lineage>
        <taxon>Bacteria</taxon>
        <taxon>Bacillati</taxon>
        <taxon>Actinomycetota</taxon>
        <taxon>Actinomycetes</taxon>
        <taxon>Micromonosporales</taxon>
        <taxon>Micromonosporaceae</taxon>
        <taxon>Actinocatenispora</taxon>
    </lineage>
</organism>
<keyword evidence="5" id="KW-0963">Cytoplasm</keyword>
<dbReference type="RefSeq" id="WP_207129571.1">
    <property type="nucleotide sequence ID" value="NZ_BOPO01000151.1"/>
</dbReference>
<dbReference type="CDD" id="cd02440">
    <property type="entry name" value="AdoMet_MTases"/>
    <property type="match status" value="1"/>
</dbReference>